<protein>
    <submittedName>
        <fullName evidence="5">GCN5 family acetyltransferase</fullName>
    </submittedName>
</protein>
<evidence type="ECO:0000256" key="1">
    <source>
        <dbReference type="ARBA" id="ARBA00008694"/>
    </source>
</evidence>
<evidence type="ECO:0000256" key="2">
    <source>
        <dbReference type="ARBA" id="ARBA00022679"/>
    </source>
</evidence>
<dbReference type="EMBL" id="LYBM01000001">
    <property type="protein sequence ID" value="ODA36253.1"/>
    <property type="molecule type" value="Genomic_DNA"/>
</dbReference>
<feature type="domain" description="N-acetyltransferase" evidence="4">
    <location>
        <begin position="3"/>
        <end position="158"/>
    </location>
</feature>
<evidence type="ECO:0000259" key="4">
    <source>
        <dbReference type="PROSITE" id="PS51186"/>
    </source>
</evidence>
<comment type="caution">
    <text evidence="5">The sequence shown here is derived from an EMBL/GenBank/DDBJ whole genome shotgun (WGS) entry which is preliminary data.</text>
</comment>
<dbReference type="FunFam" id="3.40.630.30:FF:000064">
    <property type="entry name" value="GNAT family acetyltransferase"/>
    <property type="match status" value="1"/>
</dbReference>
<dbReference type="STRING" id="1080227.A8L45_01240"/>
<dbReference type="AlphaFoldDB" id="A0A1C3ESX4"/>
<dbReference type="CDD" id="cd04301">
    <property type="entry name" value="NAT_SF"/>
    <property type="match status" value="1"/>
</dbReference>
<dbReference type="PANTHER" id="PTHR10545:SF29">
    <property type="entry name" value="GH14572P-RELATED"/>
    <property type="match status" value="1"/>
</dbReference>
<dbReference type="OrthoDB" id="9805924at2"/>
<keyword evidence="2 5" id="KW-0808">Transferase</keyword>
<dbReference type="RefSeq" id="WP_068898382.1">
    <property type="nucleotide sequence ID" value="NZ_JBHUIF010000002.1"/>
</dbReference>
<dbReference type="InterPro" id="IPR051016">
    <property type="entry name" value="Diverse_Substrate_AcTransf"/>
</dbReference>
<name>A0A1C3ESX4_9GAMM</name>
<dbReference type="Proteomes" id="UP000094936">
    <property type="component" value="Unassembled WGS sequence"/>
</dbReference>
<keyword evidence="3" id="KW-0012">Acyltransferase</keyword>
<keyword evidence="6" id="KW-1185">Reference proteome</keyword>
<dbReference type="Pfam" id="PF00583">
    <property type="entry name" value="Acetyltransf_1"/>
    <property type="match status" value="1"/>
</dbReference>
<evidence type="ECO:0000256" key="3">
    <source>
        <dbReference type="ARBA" id="ARBA00023315"/>
    </source>
</evidence>
<dbReference type="GO" id="GO:0008080">
    <property type="term" value="F:N-acetyltransferase activity"/>
    <property type="evidence" value="ECO:0007669"/>
    <property type="project" value="TreeGrafter"/>
</dbReference>
<dbReference type="PROSITE" id="PS51186">
    <property type="entry name" value="GNAT"/>
    <property type="match status" value="1"/>
</dbReference>
<organism evidence="5 6">
    <name type="scientific">Veronia pacifica</name>
    <dbReference type="NCBI Taxonomy" id="1080227"/>
    <lineage>
        <taxon>Bacteria</taxon>
        <taxon>Pseudomonadati</taxon>
        <taxon>Pseudomonadota</taxon>
        <taxon>Gammaproteobacteria</taxon>
        <taxon>Vibrionales</taxon>
        <taxon>Vibrionaceae</taxon>
        <taxon>Veronia</taxon>
    </lineage>
</organism>
<dbReference type="Gene3D" id="3.40.630.30">
    <property type="match status" value="1"/>
</dbReference>
<comment type="similarity">
    <text evidence="1">Belongs to the acetyltransferase family.</text>
</comment>
<evidence type="ECO:0000313" key="6">
    <source>
        <dbReference type="Proteomes" id="UP000094936"/>
    </source>
</evidence>
<dbReference type="PANTHER" id="PTHR10545">
    <property type="entry name" value="DIAMINE N-ACETYLTRANSFERASE"/>
    <property type="match status" value="1"/>
</dbReference>
<dbReference type="InterPro" id="IPR000182">
    <property type="entry name" value="GNAT_dom"/>
</dbReference>
<sequence>MSLTVRPATIADIDIILHFIRELAIYEKAEHEVLATPEKIEKSMFSEHSGVYGLICELEGAAIGFSIYFFNYSTWLAKPGLYLEDLYVSPDYRGKGAGIFLLKHLARIAVERGCGRFEWSCLDWNTPSREFYESLGAEPQHEWIGYRMSGETLVNFAEGSKTNV</sequence>
<gene>
    <name evidence="5" type="ORF">A8L45_01240</name>
</gene>
<accession>A0A1C3ESX4</accession>
<dbReference type="InterPro" id="IPR016181">
    <property type="entry name" value="Acyl_CoA_acyltransferase"/>
</dbReference>
<dbReference type="SUPFAM" id="SSF55729">
    <property type="entry name" value="Acyl-CoA N-acyltransferases (Nat)"/>
    <property type="match status" value="1"/>
</dbReference>
<proteinExistence type="inferred from homology"/>
<evidence type="ECO:0000313" key="5">
    <source>
        <dbReference type="EMBL" id="ODA36253.1"/>
    </source>
</evidence>
<reference evidence="5 6" key="1">
    <citation type="submission" date="2016-05" db="EMBL/GenBank/DDBJ databases">
        <title>Genomic Taxonomy of the Vibrionaceae.</title>
        <authorList>
            <person name="Gomez-Gil B."/>
            <person name="Enciso-Ibarra J."/>
        </authorList>
    </citation>
    <scope>NUCLEOTIDE SEQUENCE [LARGE SCALE GENOMIC DNA]</scope>
    <source>
        <strain evidence="5 6">CAIM 1920</strain>
    </source>
</reference>